<dbReference type="GO" id="GO:0070682">
    <property type="term" value="P:proteasome regulatory particle assembly"/>
    <property type="evidence" value="ECO:0007669"/>
    <property type="project" value="InterPro"/>
</dbReference>
<dbReference type="SUPFAM" id="SSF50156">
    <property type="entry name" value="PDZ domain-like"/>
    <property type="match status" value="1"/>
</dbReference>
<dbReference type="PANTHER" id="PTHR12651">
    <property type="entry name" value="26S PROTEASOME NON-ATPASE REGULATORY SUBUNIT 9"/>
    <property type="match status" value="1"/>
</dbReference>
<dbReference type="EMBL" id="JACGWJ010000008">
    <property type="protein sequence ID" value="KAL0404073.1"/>
    <property type="molecule type" value="Genomic_DNA"/>
</dbReference>
<evidence type="ECO:0000256" key="1">
    <source>
        <dbReference type="ARBA" id="ARBA00023186"/>
    </source>
</evidence>
<dbReference type="PROSITE" id="PS50106">
    <property type="entry name" value="PDZ"/>
    <property type="match status" value="1"/>
</dbReference>
<dbReference type="Gene3D" id="2.30.42.10">
    <property type="match status" value="1"/>
</dbReference>
<reference evidence="3" key="1">
    <citation type="submission" date="2020-06" db="EMBL/GenBank/DDBJ databases">
        <authorList>
            <person name="Li T."/>
            <person name="Hu X."/>
            <person name="Zhang T."/>
            <person name="Song X."/>
            <person name="Zhang H."/>
            <person name="Dai N."/>
            <person name="Sheng W."/>
            <person name="Hou X."/>
            <person name="Wei L."/>
        </authorList>
    </citation>
    <scope>NUCLEOTIDE SEQUENCE</scope>
    <source>
        <strain evidence="3">G02</strain>
        <tissue evidence="3">Leaf</tissue>
    </source>
</reference>
<dbReference type="InterPro" id="IPR040815">
    <property type="entry name" value="Nas2_N"/>
</dbReference>
<dbReference type="GO" id="GO:0005737">
    <property type="term" value="C:cytoplasm"/>
    <property type="evidence" value="ECO:0007669"/>
    <property type="project" value="TreeGrafter"/>
</dbReference>
<feature type="domain" description="PDZ" evidence="2">
    <location>
        <begin position="150"/>
        <end position="224"/>
    </location>
</feature>
<comment type="caution">
    <text evidence="3">The sequence shown here is derived from an EMBL/GenBank/DDBJ whole genome shotgun (WGS) entry which is preliminary data.</text>
</comment>
<dbReference type="GO" id="GO:0000502">
    <property type="term" value="C:proteasome complex"/>
    <property type="evidence" value="ECO:0007669"/>
    <property type="project" value="UniProtKB-KW"/>
</dbReference>
<keyword evidence="3" id="KW-0647">Proteasome</keyword>
<dbReference type="FunFam" id="2.30.42.10:FF:000107">
    <property type="entry name" value="26S proteasome non-ATPase regulatory subunit 9"/>
    <property type="match status" value="1"/>
</dbReference>
<dbReference type="GO" id="GO:0005634">
    <property type="term" value="C:nucleus"/>
    <property type="evidence" value="ECO:0007669"/>
    <property type="project" value="TreeGrafter"/>
</dbReference>
<keyword evidence="1" id="KW-0143">Chaperone</keyword>
<sequence>MVATNLKAETMKLMEKRSGVEAEMNVIIERLCQPGGPAGVLQGFPRADIDIPTVRADRHRLAELRNDHKDITERINQNIQLLHSATLEPKSASVKDSDVNKVSSLKLKVPHILYASDRTLTAFKVITTEPKDQDANFGMPSSFSNPIAGGASSAMGVDLVVSRPFAMVDEITESSPAAEDGLQLGDQIVKFGNVEIGENLLQRLAAEAQQKQGEAVSLVVMRQGALINMTVTPRAWSGVISDSYDHMVAYFVYCCLRYFGLMFQKCLKNKRNFWCILCEVRCSFLHIKENLEKDENITIVKSSKIISDYLKPRGHQGV</sequence>
<protein>
    <submittedName>
        <fullName evidence="3">26S proteasome regulatory subunit p27</fullName>
    </submittedName>
</protein>
<dbReference type="Gene3D" id="6.10.140.1710">
    <property type="match status" value="1"/>
</dbReference>
<dbReference type="AlphaFoldDB" id="A0AAW2TIS9"/>
<dbReference type="SMART" id="SM00228">
    <property type="entry name" value="PDZ"/>
    <property type="match status" value="1"/>
</dbReference>
<dbReference type="InterPro" id="IPR001478">
    <property type="entry name" value="PDZ"/>
</dbReference>
<evidence type="ECO:0000259" key="2">
    <source>
        <dbReference type="PROSITE" id="PS50106"/>
    </source>
</evidence>
<dbReference type="Pfam" id="PF18265">
    <property type="entry name" value="Nas2_N"/>
    <property type="match status" value="1"/>
</dbReference>
<dbReference type="InterPro" id="IPR036034">
    <property type="entry name" value="PDZ_sf"/>
</dbReference>
<dbReference type="InterPro" id="IPR035269">
    <property type="entry name" value="PSMD9"/>
</dbReference>
<gene>
    <name evidence="3" type="ORF">Sradi_2048100</name>
</gene>
<reference evidence="3" key="2">
    <citation type="journal article" date="2024" name="Plant">
        <title>Genomic evolution and insights into agronomic trait innovations of Sesamum species.</title>
        <authorList>
            <person name="Miao H."/>
            <person name="Wang L."/>
            <person name="Qu L."/>
            <person name="Liu H."/>
            <person name="Sun Y."/>
            <person name="Le M."/>
            <person name="Wang Q."/>
            <person name="Wei S."/>
            <person name="Zheng Y."/>
            <person name="Lin W."/>
            <person name="Duan Y."/>
            <person name="Cao H."/>
            <person name="Xiong S."/>
            <person name="Wang X."/>
            <person name="Wei L."/>
            <person name="Li C."/>
            <person name="Ma Q."/>
            <person name="Ju M."/>
            <person name="Zhao R."/>
            <person name="Li G."/>
            <person name="Mu C."/>
            <person name="Tian Q."/>
            <person name="Mei H."/>
            <person name="Zhang T."/>
            <person name="Gao T."/>
            <person name="Zhang H."/>
        </authorList>
    </citation>
    <scope>NUCLEOTIDE SEQUENCE</scope>
    <source>
        <strain evidence="3">G02</strain>
    </source>
</reference>
<organism evidence="3">
    <name type="scientific">Sesamum radiatum</name>
    <name type="common">Black benniseed</name>
    <dbReference type="NCBI Taxonomy" id="300843"/>
    <lineage>
        <taxon>Eukaryota</taxon>
        <taxon>Viridiplantae</taxon>
        <taxon>Streptophyta</taxon>
        <taxon>Embryophyta</taxon>
        <taxon>Tracheophyta</taxon>
        <taxon>Spermatophyta</taxon>
        <taxon>Magnoliopsida</taxon>
        <taxon>eudicotyledons</taxon>
        <taxon>Gunneridae</taxon>
        <taxon>Pentapetalae</taxon>
        <taxon>asterids</taxon>
        <taxon>lamiids</taxon>
        <taxon>Lamiales</taxon>
        <taxon>Pedaliaceae</taxon>
        <taxon>Sesamum</taxon>
    </lineage>
</organism>
<dbReference type="PANTHER" id="PTHR12651:SF1">
    <property type="entry name" value="26S PROTEASOME NON-ATPASE REGULATORY SUBUNIT 9"/>
    <property type="match status" value="1"/>
</dbReference>
<dbReference type="Pfam" id="PF13180">
    <property type="entry name" value="PDZ_2"/>
    <property type="match status" value="1"/>
</dbReference>
<accession>A0AAW2TIS9</accession>
<name>A0AAW2TIS9_SESRA</name>
<evidence type="ECO:0000313" key="3">
    <source>
        <dbReference type="EMBL" id="KAL0404073.1"/>
    </source>
</evidence>
<proteinExistence type="predicted"/>